<dbReference type="InterPro" id="IPR035911">
    <property type="entry name" value="MurE/MurF_N"/>
</dbReference>
<comment type="pathway">
    <text evidence="10 11">Cell wall biogenesis; peptidoglycan biosynthesis.</text>
</comment>
<evidence type="ECO:0000256" key="2">
    <source>
        <dbReference type="ARBA" id="ARBA00022598"/>
    </source>
</evidence>
<protein>
    <recommendedName>
        <fullName evidence="10 11">UDP-N-acetylmuramoyl-tripeptide--D-alanyl-D-alanine ligase</fullName>
        <ecNumber evidence="10 11">6.3.2.10</ecNumber>
    </recommendedName>
    <alternativeName>
        <fullName evidence="10">D-alanyl-D-alanine-adding enzyme</fullName>
    </alternativeName>
</protein>
<evidence type="ECO:0000259" key="14">
    <source>
        <dbReference type="Pfam" id="PF08245"/>
    </source>
</evidence>
<dbReference type="HAMAP" id="MF_02019">
    <property type="entry name" value="MurF"/>
    <property type="match status" value="1"/>
</dbReference>
<accession>A0A520N5H7</accession>
<dbReference type="PANTHER" id="PTHR43024:SF1">
    <property type="entry name" value="UDP-N-ACETYLMURAMOYL-TRIPEPTIDE--D-ALANYL-D-ALANINE LIGASE"/>
    <property type="match status" value="1"/>
</dbReference>
<evidence type="ECO:0000256" key="1">
    <source>
        <dbReference type="ARBA" id="ARBA00022490"/>
    </source>
</evidence>
<dbReference type="Pfam" id="PF08245">
    <property type="entry name" value="Mur_ligase_M"/>
    <property type="match status" value="1"/>
</dbReference>
<dbReference type="Pfam" id="PF01225">
    <property type="entry name" value="Mur_ligase"/>
    <property type="match status" value="1"/>
</dbReference>
<dbReference type="InterPro" id="IPR013221">
    <property type="entry name" value="Mur_ligase_cen"/>
</dbReference>
<keyword evidence="3 10" id="KW-0132">Cell division</keyword>
<comment type="catalytic activity">
    <reaction evidence="10 11">
        <text>D-alanyl-D-alanine + UDP-N-acetyl-alpha-D-muramoyl-L-alanyl-gamma-D-glutamyl-meso-2,6-diaminopimelate + ATP = UDP-N-acetyl-alpha-D-muramoyl-L-alanyl-gamma-D-glutamyl-meso-2,6-diaminopimeloyl-D-alanyl-D-alanine + ADP + phosphate + H(+)</text>
        <dbReference type="Rhea" id="RHEA:28374"/>
        <dbReference type="ChEBI" id="CHEBI:15378"/>
        <dbReference type="ChEBI" id="CHEBI:30616"/>
        <dbReference type="ChEBI" id="CHEBI:43474"/>
        <dbReference type="ChEBI" id="CHEBI:57822"/>
        <dbReference type="ChEBI" id="CHEBI:61386"/>
        <dbReference type="ChEBI" id="CHEBI:83905"/>
        <dbReference type="ChEBI" id="CHEBI:456216"/>
        <dbReference type="EC" id="6.3.2.10"/>
    </reaction>
</comment>
<dbReference type="Proteomes" id="UP000315283">
    <property type="component" value="Unassembled WGS sequence"/>
</dbReference>
<organism evidence="15 16">
    <name type="scientific">SAR86 cluster bacterium</name>
    <dbReference type="NCBI Taxonomy" id="2030880"/>
    <lineage>
        <taxon>Bacteria</taxon>
        <taxon>Pseudomonadati</taxon>
        <taxon>Pseudomonadota</taxon>
        <taxon>Gammaproteobacteria</taxon>
        <taxon>SAR86 cluster</taxon>
    </lineage>
</organism>
<dbReference type="SUPFAM" id="SSF53244">
    <property type="entry name" value="MurD-like peptide ligases, peptide-binding domain"/>
    <property type="match status" value="1"/>
</dbReference>
<dbReference type="GO" id="GO:0071555">
    <property type="term" value="P:cell wall organization"/>
    <property type="evidence" value="ECO:0007669"/>
    <property type="project" value="UniProtKB-KW"/>
</dbReference>
<dbReference type="InterPro" id="IPR004101">
    <property type="entry name" value="Mur_ligase_C"/>
</dbReference>
<evidence type="ECO:0000256" key="9">
    <source>
        <dbReference type="ARBA" id="ARBA00023316"/>
    </source>
</evidence>
<evidence type="ECO:0000256" key="7">
    <source>
        <dbReference type="ARBA" id="ARBA00022984"/>
    </source>
</evidence>
<feature type="binding site" evidence="10">
    <location>
        <begin position="110"/>
        <end position="116"/>
    </location>
    <ligand>
        <name>ATP</name>
        <dbReference type="ChEBI" id="CHEBI:30616"/>
    </ligand>
</feature>
<keyword evidence="5 10" id="KW-0067">ATP-binding</keyword>
<keyword evidence="1 10" id="KW-0963">Cytoplasm</keyword>
<keyword evidence="9 10" id="KW-0961">Cell wall biogenesis/degradation</keyword>
<dbReference type="InterPro" id="IPR005863">
    <property type="entry name" value="UDP-N-AcMur_synth"/>
</dbReference>
<dbReference type="GO" id="GO:0047480">
    <property type="term" value="F:UDP-N-acetylmuramoyl-tripeptide-D-alanyl-D-alanine ligase activity"/>
    <property type="evidence" value="ECO:0007669"/>
    <property type="project" value="UniProtKB-UniRule"/>
</dbReference>
<dbReference type="InterPro" id="IPR000713">
    <property type="entry name" value="Mur_ligase_N"/>
</dbReference>
<evidence type="ECO:0000256" key="10">
    <source>
        <dbReference type="HAMAP-Rule" id="MF_02019"/>
    </source>
</evidence>
<dbReference type="PANTHER" id="PTHR43024">
    <property type="entry name" value="UDP-N-ACETYLMURAMOYL-TRIPEPTIDE--D-ALANYL-D-ALANINE LIGASE"/>
    <property type="match status" value="1"/>
</dbReference>
<feature type="domain" description="Mur ligase C-terminal" evidence="13">
    <location>
        <begin position="326"/>
        <end position="436"/>
    </location>
</feature>
<dbReference type="AlphaFoldDB" id="A0A520N5H7"/>
<dbReference type="InterPro" id="IPR036565">
    <property type="entry name" value="Mur-like_cat_sf"/>
</dbReference>
<dbReference type="GO" id="GO:0009252">
    <property type="term" value="P:peptidoglycan biosynthetic process"/>
    <property type="evidence" value="ECO:0007669"/>
    <property type="project" value="UniProtKB-UniRule"/>
</dbReference>
<dbReference type="UniPathway" id="UPA00219"/>
<evidence type="ECO:0000256" key="4">
    <source>
        <dbReference type="ARBA" id="ARBA00022741"/>
    </source>
</evidence>
<keyword evidence="7 10" id="KW-0573">Peptidoglycan synthesis</keyword>
<dbReference type="EMBL" id="SHBJ01000009">
    <property type="protein sequence ID" value="RZO28737.1"/>
    <property type="molecule type" value="Genomic_DNA"/>
</dbReference>
<comment type="function">
    <text evidence="10 11">Involved in cell wall formation. Catalyzes the final step in the synthesis of UDP-N-acetylmuramoyl-pentapeptide, the precursor of murein.</text>
</comment>
<sequence length="446" mass="50158">MKYINNSNDLSVYLDLKIAKDIPIKNISIDTRTIKKESLFIAIKGARFDGNNFVDEALSKGASIVLVDNKRFLKTRKKNIIYVKNTITALKKISENIIKKYKGNVIAITGSNGKTSTTNILANSLSNTSKTKGNFNNEIGMPLSLINASSKSKNIVLEIGASKIGDINYLSKILKPIVGVITNIGNSHLETLKNINGVLTVKSEIVHNIKKNGYLIVPNENKNHLSHWRLIRKDINIYTFGMTKSSDFFASDIRYKKDGMHFKVLSKLIDKDIQIKTFLEGEHNIKNILSSFAVHYCLDKNLDTFASRLNSKRIKNVRQIKSKWLKGSLLINDTYNANPDSSKKSIDLLSKYKKNTVLVIGDMLELGKFKKKLHKEVGEYAKAKGINVVLGYGELAKEITKAFGRKGIFFNNEDSLKSYLKKNITSKDVILIKGSRGMKMERFINV</sequence>
<dbReference type="Gene3D" id="3.90.190.20">
    <property type="entry name" value="Mur ligase, C-terminal domain"/>
    <property type="match status" value="1"/>
</dbReference>
<dbReference type="Gene3D" id="3.40.1390.10">
    <property type="entry name" value="MurE/MurF, N-terminal domain"/>
    <property type="match status" value="1"/>
</dbReference>
<dbReference type="Pfam" id="PF02875">
    <property type="entry name" value="Mur_ligase_C"/>
    <property type="match status" value="1"/>
</dbReference>
<name>A0A520N5H7_9GAMM</name>
<dbReference type="GO" id="GO:0005524">
    <property type="term" value="F:ATP binding"/>
    <property type="evidence" value="ECO:0007669"/>
    <property type="project" value="UniProtKB-UniRule"/>
</dbReference>
<evidence type="ECO:0000313" key="15">
    <source>
        <dbReference type="EMBL" id="RZO28737.1"/>
    </source>
</evidence>
<dbReference type="EC" id="6.3.2.10" evidence="10 11"/>
<dbReference type="GO" id="GO:0008766">
    <property type="term" value="F:UDP-N-acetylmuramoylalanyl-D-glutamyl-2,6-diaminopimelate-D-alanyl-D-alanine ligase activity"/>
    <property type="evidence" value="ECO:0007669"/>
    <property type="project" value="RHEA"/>
</dbReference>
<evidence type="ECO:0000259" key="12">
    <source>
        <dbReference type="Pfam" id="PF01225"/>
    </source>
</evidence>
<evidence type="ECO:0000256" key="11">
    <source>
        <dbReference type="RuleBase" id="RU004136"/>
    </source>
</evidence>
<dbReference type="Gene3D" id="3.40.1190.10">
    <property type="entry name" value="Mur-like, catalytic domain"/>
    <property type="match status" value="1"/>
</dbReference>
<feature type="domain" description="Mur ligase central" evidence="14">
    <location>
        <begin position="108"/>
        <end position="294"/>
    </location>
</feature>
<keyword evidence="2 10" id="KW-0436">Ligase</keyword>
<evidence type="ECO:0000313" key="16">
    <source>
        <dbReference type="Proteomes" id="UP000315283"/>
    </source>
</evidence>
<dbReference type="SUPFAM" id="SSF53623">
    <property type="entry name" value="MurD-like peptide ligases, catalytic domain"/>
    <property type="match status" value="1"/>
</dbReference>
<dbReference type="GO" id="GO:0008360">
    <property type="term" value="P:regulation of cell shape"/>
    <property type="evidence" value="ECO:0007669"/>
    <property type="project" value="UniProtKB-KW"/>
</dbReference>
<dbReference type="InterPro" id="IPR036615">
    <property type="entry name" value="Mur_ligase_C_dom_sf"/>
</dbReference>
<reference evidence="15 16" key="1">
    <citation type="submission" date="2019-02" db="EMBL/GenBank/DDBJ databases">
        <title>Prokaryotic population dynamics and viral predation in marine succession experiment using metagenomics: the confinement effect.</title>
        <authorList>
            <person name="Haro-Moreno J.M."/>
            <person name="Rodriguez-Valera F."/>
            <person name="Lopez-Perez M."/>
        </authorList>
    </citation>
    <scope>NUCLEOTIDE SEQUENCE [LARGE SCALE GENOMIC DNA]</scope>
    <source>
        <strain evidence="15">MED-G164</strain>
    </source>
</reference>
<evidence type="ECO:0000259" key="13">
    <source>
        <dbReference type="Pfam" id="PF02875"/>
    </source>
</evidence>
<dbReference type="GO" id="GO:0005737">
    <property type="term" value="C:cytoplasm"/>
    <property type="evidence" value="ECO:0007669"/>
    <property type="project" value="UniProtKB-SubCell"/>
</dbReference>
<proteinExistence type="inferred from homology"/>
<comment type="similarity">
    <text evidence="10">Belongs to the MurCDEF family. MurF subfamily.</text>
</comment>
<evidence type="ECO:0000256" key="3">
    <source>
        <dbReference type="ARBA" id="ARBA00022618"/>
    </source>
</evidence>
<evidence type="ECO:0000256" key="6">
    <source>
        <dbReference type="ARBA" id="ARBA00022960"/>
    </source>
</evidence>
<dbReference type="InterPro" id="IPR051046">
    <property type="entry name" value="MurCDEF_CellWall_CoF430Synth"/>
</dbReference>
<keyword evidence="6 10" id="KW-0133">Cell shape</keyword>
<gene>
    <name evidence="10 15" type="primary">murF</name>
    <name evidence="15" type="ORF">EVA97_02050</name>
</gene>
<feature type="domain" description="Mur ligase N-terminal catalytic" evidence="12">
    <location>
        <begin position="24"/>
        <end position="93"/>
    </location>
</feature>
<dbReference type="GO" id="GO:0051301">
    <property type="term" value="P:cell division"/>
    <property type="evidence" value="ECO:0007669"/>
    <property type="project" value="UniProtKB-KW"/>
</dbReference>
<dbReference type="SUPFAM" id="SSF63418">
    <property type="entry name" value="MurE/MurF N-terminal domain"/>
    <property type="match status" value="1"/>
</dbReference>
<comment type="caution">
    <text evidence="15">The sequence shown here is derived from an EMBL/GenBank/DDBJ whole genome shotgun (WGS) entry which is preliminary data.</text>
</comment>
<evidence type="ECO:0000256" key="8">
    <source>
        <dbReference type="ARBA" id="ARBA00023306"/>
    </source>
</evidence>
<comment type="subcellular location">
    <subcellularLocation>
        <location evidence="10 11">Cytoplasm</location>
    </subcellularLocation>
</comment>
<keyword evidence="8 10" id="KW-0131">Cell cycle</keyword>
<dbReference type="NCBIfam" id="TIGR01143">
    <property type="entry name" value="murF"/>
    <property type="match status" value="1"/>
</dbReference>
<evidence type="ECO:0000256" key="5">
    <source>
        <dbReference type="ARBA" id="ARBA00022840"/>
    </source>
</evidence>
<keyword evidence="4 10" id="KW-0547">Nucleotide-binding</keyword>